<comment type="caution">
    <text evidence="1">The sequence shown here is derived from an EMBL/GenBank/DDBJ whole genome shotgun (WGS) entry which is preliminary data.</text>
</comment>
<keyword evidence="2" id="KW-1185">Reference proteome</keyword>
<proteinExistence type="predicted"/>
<reference evidence="1 2" key="1">
    <citation type="submission" date="2019-01" db="EMBL/GenBank/DDBJ databases">
        <title>Genomes sequencing and comparative genomics of infectious freshwater microsporidia, Cucumispora dikerogammari and Thelohania contejeani.</title>
        <authorList>
            <person name="Cormier A."/>
            <person name="Giraud I."/>
            <person name="Wattier R."/>
            <person name="Teixeira M."/>
            <person name="Grandjean F."/>
            <person name="Rigaud T."/>
            <person name="Cordaux R."/>
        </authorList>
    </citation>
    <scope>NUCLEOTIDE SEQUENCE [LARGE SCALE GENOMIC DNA]</scope>
    <source>
        <strain evidence="1">T1</strain>
        <tissue evidence="1">Spores</tissue>
    </source>
</reference>
<dbReference type="EMBL" id="SBIQ01000099">
    <property type="protein sequence ID" value="KAF7683321.1"/>
    <property type="molecule type" value="Genomic_DNA"/>
</dbReference>
<name>A0ABQ7HYS3_9MICR</name>
<evidence type="ECO:0000313" key="1">
    <source>
        <dbReference type="EMBL" id="KAF7683321.1"/>
    </source>
</evidence>
<gene>
    <name evidence="1" type="ORF">TCON_1469</name>
</gene>
<dbReference type="Proteomes" id="UP001516464">
    <property type="component" value="Unassembled WGS sequence"/>
</dbReference>
<evidence type="ECO:0000313" key="2">
    <source>
        <dbReference type="Proteomes" id="UP001516464"/>
    </source>
</evidence>
<organism evidence="1 2">
    <name type="scientific">Astathelohania contejeani</name>
    <dbReference type="NCBI Taxonomy" id="164912"/>
    <lineage>
        <taxon>Eukaryota</taxon>
        <taxon>Fungi</taxon>
        <taxon>Fungi incertae sedis</taxon>
        <taxon>Microsporidia</taxon>
        <taxon>Astathelohaniidae</taxon>
        <taxon>Astathelohania</taxon>
    </lineage>
</organism>
<sequence length="302" mass="36878">MDRRSGKSIIKSLNYPSIKKYNSIENLENIKTIKKENKSLLIEVLRRLGNKERAIFYLKTRMYTINWTYRGEIVATYIYFKDYEGALNWLRKNPYKNIYFQKLELYLYIHLKLKGEYISYHDDIGQEIEEKLISFLKNTFDREIFILLLELYDHKCNKKVMCYLRTRKALNFILEESYLEKMNYSDLEFINKIFRSDKIIEKMVEGNILADTKYIIKYCEKKKNTKFLLRAMEHNENHSLKRLAYLLDLTKDDVHRKQERRKNNPVSIDYQKLKREDYMYLKNKERIKYVKLPKEFKAYEGL</sequence>
<protein>
    <submittedName>
        <fullName evidence="1">Uncharacterized protein</fullName>
    </submittedName>
</protein>
<accession>A0ABQ7HYS3</accession>